<accession>A0A438FC84</accession>
<proteinExistence type="predicted"/>
<dbReference type="Proteomes" id="UP000288805">
    <property type="component" value="Unassembled WGS sequence"/>
</dbReference>
<feature type="region of interest" description="Disordered" evidence="1">
    <location>
        <begin position="57"/>
        <end position="85"/>
    </location>
</feature>
<dbReference type="EMBL" id="QGNW01001050">
    <property type="protein sequence ID" value="RVW57599.1"/>
    <property type="molecule type" value="Genomic_DNA"/>
</dbReference>
<sequence>MDSQNLDEEKWKLRVYLQAEDASFLVTYSPKHAKKRGESRVWFRSCYFTPSNDLVRKGSGAQASTADSETLQETSTGPGSGCRSLHAQPVEVWRSRLMKLSEGQSVIDSEADLHQKVPATALIDKDGV</sequence>
<dbReference type="AlphaFoldDB" id="A0A438FC84"/>
<evidence type="ECO:0000313" key="3">
    <source>
        <dbReference type="Proteomes" id="UP000288805"/>
    </source>
</evidence>
<evidence type="ECO:0000256" key="1">
    <source>
        <dbReference type="SAM" id="MobiDB-lite"/>
    </source>
</evidence>
<protein>
    <submittedName>
        <fullName evidence="2">Uncharacterized protein</fullName>
    </submittedName>
</protein>
<organism evidence="2 3">
    <name type="scientific">Vitis vinifera</name>
    <name type="common">Grape</name>
    <dbReference type="NCBI Taxonomy" id="29760"/>
    <lineage>
        <taxon>Eukaryota</taxon>
        <taxon>Viridiplantae</taxon>
        <taxon>Streptophyta</taxon>
        <taxon>Embryophyta</taxon>
        <taxon>Tracheophyta</taxon>
        <taxon>Spermatophyta</taxon>
        <taxon>Magnoliopsida</taxon>
        <taxon>eudicotyledons</taxon>
        <taxon>Gunneridae</taxon>
        <taxon>Pentapetalae</taxon>
        <taxon>rosids</taxon>
        <taxon>Vitales</taxon>
        <taxon>Vitaceae</taxon>
        <taxon>Viteae</taxon>
        <taxon>Vitis</taxon>
    </lineage>
</organism>
<gene>
    <name evidence="2" type="ORF">CK203_096299</name>
</gene>
<reference evidence="2 3" key="1">
    <citation type="journal article" date="2018" name="PLoS Genet.">
        <title>Population sequencing reveals clonal diversity and ancestral inbreeding in the grapevine cultivar Chardonnay.</title>
        <authorList>
            <person name="Roach M.J."/>
            <person name="Johnson D.L."/>
            <person name="Bohlmann J."/>
            <person name="van Vuuren H.J."/>
            <person name="Jones S.J."/>
            <person name="Pretorius I.S."/>
            <person name="Schmidt S.A."/>
            <person name="Borneman A.R."/>
        </authorList>
    </citation>
    <scope>NUCLEOTIDE SEQUENCE [LARGE SCALE GENOMIC DNA]</scope>
    <source>
        <strain evidence="3">cv. Chardonnay</strain>
        <tissue evidence="2">Leaf</tissue>
    </source>
</reference>
<comment type="caution">
    <text evidence="2">The sequence shown here is derived from an EMBL/GenBank/DDBJ whole genome shotgun (WGS) entry which is preliminary data.</text>
</comment>
<name>A0A438FC84_VITVI</name>
<feature type="compositionally biased region" description="Polar residues" evidence="1">
    <location>
        <begin position="61"/>
        <end position="77"/>
    </location>
</feature>
<evidence type="ECO:0000313" key="2">
    <source>
        <dbReference type="EMBL" id="RVW57599.1"/>
    </source>
</evidence>